<proteinExistence type="predicted"/>
<dbReference type="EMBL" id="JNCF01000012">
    <property type="protein sequence ID" value="KGP63676.1"/>
    <property type="molecule type" value="Genomic_DNA"/>
</dbReference>
<comment type="caution">
    <text evidence="2">The sequence shown here is derived from an EMBL/GenBank/DDBJ whole genome shotgun (WGS) entry which is preliminary data.</text>
</comment>
<evidence type="ECO:0000313" key="3">
    <source>
        <dbReference type="Proteomes" id="UP000054422"/>
    </source>
</evidence>
<feature type="repeat" description="ANK" evidence="1">
    <location>
        <begin position="398"/>
        <end position="430"/>
    </location>
</feature>
<keyword evidence="3" id="KW-1185">Reference proteome</keyword>
<keyword evidence="1" id="KW-0040">ANK repeat</keyword>
<sequence length="639" mass="74204">MSKIYNINDIYLGAPSFSGHEVYLNAIHYPSSNTQNSLRVIYKKNKHSNPNLSRMEVAFSQLAKLFMDRGLTSFQKLVINDDKKIEGLVVQHLNYVINNKEGLEQPFFVLNNPKTGCQCAEKKVDTLDNIPFYFLDKLPQQFFNKLLAAEKNNELSIDYASLASILASSYTLEEDDLHKGNFGFYLIKKNGKPHVVFFKIDHDLMFVDSIMSFCTRRFFHLFSDRSAFDITAKDLLNFPNLIDSANSYWPTKTSIFFKPWANKDYRSYAEIRAFANLAQVDEFNKAKWRAFYKHILISQSLMETTLKDCFNENDPSDRAHIALVTHAALTRQSRLRAMLFSLKEFRDFVHSLSDTDHDSLCNDIIDNLPEEDRAFFKKEISQSLADNQKILQSNVVEDGDTPLHIAIKLGDYRYDETISMYGQFTNTKNRSGKTPLDIALQMVEKTEIHFAADICKDLRFTMKHLLANGAHKTKQFREFNKTERIEFYEFKTLHLNKARKAENYFELQKVLGDIGENHSFCLKFKKKLAVHCISEFINTNQNNPNLRGILIKLKKAVDGKGARFENAPLMYIRQLRSRLWIVRQIRGLYGWSTTQGEIDSLIDKELMRLNIDKKFNSFFECVDKSSFEEQPLDDLLLVR</sequence>
<dbReference type="InterPro" id="IPR036770">
    <property type="entry name" value="Ankyrin_rpt-contain_sf"/>
</dbReference>
<name>A0A0A2SVB4_9GAMM</name>
<evidence type="ECO:0000313" key="2">
    <source>
        <dbReference type="EMBL" id="KGP63676.1"/>
    </source>
</evidence>
<dbReference type="NCBIfam" id="NF043026">
    <property type="entry name" value="T4SS_AnkK"/>
    <property type="match status" value="1"/>
</dbReference>
<gene>
    <name evidence="2" type="ORF">EP47_03395</name>
</gene>
<dbReference type="Gene3D" id="1.25.40.20">
    <property type="entry name" value="Ankyrin repeat-containing domain"/>
    <property type="match status" value="1"/>
</dbReference>
<dbReference type="PROSITE" id="PS50088">
    <property type="entry name" value="ANK_REPEAT"/>
    <property type="match status" value="1"/>
</dbReference>
<dbReference type="RefSeq" id="WP_035888279.1">
    <property type="nucleotide sequence ID" value="NZ_JNCF01000012.1"/>
</dbReference>
<dbReference type="InterPro" id="IPR002110">
    <property type="entry name" value="Ankyrin_rpt"/>
</dbReference>
<dbReference type="InterPro" id="IPR049972">
    <property type="entry name" value="T4SS_AnkK"/>
</dbReference>
<reference evidence="2 3" key="1">
    <citation type="submission" date="2014-05" db="EMBL/GenBank/DDBJ databases">
        <authorList>
            <person name="Rizzardi K."/>
            <person name="Winiecka-Krusnell J."/>
            <person name="Ramliden M."/>
            <person name="Alm E."/>
            <person name="Andersson S."/>
            <person name="Byfors S."/>
        </authorList>
    </citation>
    <scope>NUCLEOTIDE SEQUENCE [LARGE SCALE GENOMIC DNA]</scope>
    <source>
        <strain evidence="2 3">LEGN</strain>
    </source>
</reference>
<dbReference type="STRING" id="1498499.EP47_03395"/>
<evidence type="ECO:0000256" key="1">
    <source>
        <dbReference type="PROSITE-ProRule" id="PRU00023"/>
    </source>
</evidence>
<protein>
    <submittedName>
        <fullName evidence="2">Ankyrin</fullName>
    </submittedName>
</protein>
<dbReference type="AlphaFoldDB" id="A0A0A2SVB4"/>
<accession>A0A0A2SVB4</accession>
<dbReference type="Proteomes" id="UP000054422">
    <property type="component" value="Unassembled WGS sequence"/>
</dbReference>
<organism evidence="2 3">
    <name type="scientific">Legionella norrlandica</name>
    <dbReference type="NCBI Taxonomy" id="1498499"/>
    <lineage>
        <taxon>Bacteria</taxon>
        <taxon>Pseudomonadati</taxon>
        <taxon>Pseudomonadota</taxon>
        <taxon>Gammaproteobacteria</taxon>
        <taxon>Legionellales</taxon>
        <taxon>Legionellaceae</taxon>
        <taxon>Legionella</taxon>
    </lineage>
</organism>
<dbReference type="SUPFAM" id="SSF48403">
    <property type="entry name" value="Ankyrin repeat"/>
    <property type="match status" value="1"/>
</dbReference>